<proteinExistence type="inferred from homology"/>
<dbReference type="RefSeq" id="XP_038050618.1">
    <property type="nucleotide sequence ID" value="XM_038194690.1"/>
</dbReference>
<comment type="similarity">
    <text evidence="3">Belongs to the TSC-22/Dip/Bun family.</text>
</comment>
<dbReference type="Gene3D" id="1.20.5.490">
    <property type="entry name" value="Single helix bin"/>
    <property type="match status" value="1"/>
</dbReference>
<evidence type="ECO:0000256" key="1">
    <source>
        <dbReference type="ARBA" id="ARBA00004123"/>
    </source>
</evidence>
<feature type="compositionally biased region" description="Low complexity" evidence="8">
    <location>
        <begin position="107"/>
        <end position="163"/>
    </location>
</feature>
<dbReference type="Pfam" id="PF01166">
    <property type="entry name" value="TSC22"/>
    <property type="match status" value="1"/>
</dbReference>
<evidence type="ECO:0000256" key="4">
    <source>
        <dbReference type="ARBA" id="ARBA00022490"/>
    </source>
</evidence>
<evidence type="ECO:0000256" key="6">
    <source>
        <dbReference type="ARBA" id="ARBA00023163"/>
    </source>
</evidence>
<protein>
    <submittedName>
        <fullName evidence="9">Uncharacterized protein</fullName>
    </submittedName>
</protein>
<reference evidence="9" key="1">
    <citation type="submission" date="2022-11" db="UniProtKB">
        <authorList>
            <consortium name="EnsemblMetazoa"/>
        </authorList>
    </citation>
    <scope>IDENTIFICATION</scope>
</reference>
<keyword evidence="7" id="KW-0539">Nucleus</keyword>
<dbReference type="PANTHER" id="PTHR46745">
    <property type="entry name" value="TSC22 DOMAIN FAMILY PROTEIN 1"/>
    <property type="match status" value="1"/>
</dbReference>
<evidence type="ECO:0000256" key="8">
    <source>
        <dbReference type="SAM" id="MobiDB-lite"/>
    </source>
</evidence>
<dbReference type="EnsemblMetazoa" id="XM_038194690.1">
    <property type="protein sequence ID" value="XP_038050618.1"/>
    <property type="gene ID" value="LOC119723813"/>
</dbReference>
<dbReference type="OMA" id="HLPFNQS"/>
<dbReference type="GO" id="GO:0005829">
    <property type="term" value="C:cytosol"/>
    <property type="evidence" value="ECO:0007669"/>
    <property type="project" value="TreeGrafter"/>
</dbReference>
<evidence type="ECO:0000256" key="3">
    <source>
        <dbReference type="ARBA" id="ARBA00007908"/>
    </source>
</evidence>
<comment type="subcellular location">
    <subcellularLocation>
        <location evidence="2">Cytoplasm</location>
    </subcellularLocation>
    <subcellularLocation>
        <location evidence="1">Nucleus</location>
    </subcellularLocation>
</comment>
<name>A0A913ZFP6_PATMI</name>
<dbReference type="OrthoDB" id="8961796at2759"/>
<evidence type="ECO:0000256" key="5">
    <source>
        <dbReference type="ARBA" id="ARBA00023015"/>
    </source>
</evidence>
<dbReference type="CDD" id="cd21936">
    <property type="entry name" value="ZIP_TSC22D"/>
    <property type="match status" value="1"/>
</dbReference>
<dbReference type="GO" id="GO:0006357">
    <property type="term" value="P:regulation of transcription by RNA polymerase II"/>
    <property type="evidence" value="ECO:0007669"/>
    <property type="project" value="InterPro"/>
</dbReference>
<evidence type="ECO:0000313" key="10">
    <source>
        <dbReference type="Proteomes" id="UP000887568"/>
    </source>
</evidence>
<evidence type="ECO:0000256" key="7">
    <source>
        <dbReference type="ARBA" id="ARBA00023242"/>
    </source>
</evidence>
<keyword evidence="10" id="KW-1185">Reference proteome</keyword>
<dbReference type="InterPro" id="IPR047862">
    <property type="entry name" value="TSC22/BUN_CS"/>
</dbReference>
<feature type="compositionally biased region" description="Polar residues" evidence="8">
    <location>
        <begin position="42"/>
        <end position="64"/>
    </location>
</feature>
<accession>A0A913ZFP6</accession>
<dbReference type="GO" id="GO:0005634">
    <property type="term" value="C:nucleus"/>
    <property type="evidence" value="ECO:0007669"/>
    <property type="project" value="UniProtKB-SubCell"/>
</dbReference>
<dbReference type="SUPFAM" id="SSF58026">
    <property type="entry name" value="Delta-sleep-inducing peptide immunoreactive peptide"/>
    <property type="match status" value="1"/>
</dbReference>
<keyword evidence="5" id="KW-0805">Transcription regulation</keyword>
<dbReference type="PANTHER" id="PTHR46745:SF1">
    <property type="entry name" value="TSC22 DOMAIN FAMILY PROTEIN 1"/>
    <property type="match status" value="1"/>
</dbReference>
<dbReference type="GO" id="GO:0043066">
    <property type="term" value="P:negative regulation of apoptotic process"/>
    <property type="evidence" value="ECO:0007669"/>
    <property type="project" value="TreeGrafter"/>
</dbReference>
<dbReference type="AlphaFoldDB" id="A0A913ZFP6"/>
<keyword evidence="4" id="KW-0963">Cytoplasm</keyword>
<dbReference type="Proteomes" id="UP000887568">
    <property type="component" value="Unplaced"/>
</dbReference>
<evidence type="ECO:0000256" key="2">
    <source>
        <dbReference type="ARBA" id="ARBA00004496"/>
    </source>
</evidence>
<dbReference type="GeneID" id="119723813"/>
<keyword evidence="6" id="KW-0804">Transcription</keyword>
<feature type="region of interest" description="Disordered" evidence="8">
    <location>
        <begin position="42"/>
        <end position="163"/>
    </location>
</feature>
<sequence>MDLVKSHLLFAVREEVEVLKEQIKELLEKNEQLQRENNVLRQKQSQGLPTHLPFNQSEAAQPNLQHVGGPSASQDKGGFQSIPGPAAPRVDGYQQQPGTGEQFASMPAGAGPQHGQAPGQQQQVLPQQQASQYGHLQQQAQPKQQQQHTQQTSNQVNQTPSQT</sequence>
<evidence type="ECO:0000313" key="9">
    <source>
        <dbReference type="EnsemblMetazoa" id="XP_038050618.1"/>
    </source>
</evidence>
<dbReference type="GO" id="GO:0008284">
    <property type="term" value="P:positive regulation of cell population proliferation"/>
    <property type="evidence" value="ECO:0007669"/>
    <property type="project" value="TreeGrafter"/>
</dbReference>
<dbReference type="PROSITE" id="PS01289">
    <property type="entry name" value="TSC22"/>
    <property type="match status" value="1"/>
</dbReference>
<dbReference type="InterPro" id="IPR000580">
    <property type="entry name" value="TSC22/Bun"/>
</dbReference>
<organism evidence="9 10">
    <name type="scientific">Patiria miniata</name>
    <name type="common">Bat star</name>
    <name type="synonym">Asterina miniata</name>
    <dbReference type="NCBI Taxonomy" id="46514"/>
    <lineage>
        <taxon>Eukaryota</taxon>
        <taxon>Metazoa</taxon>
        <taxon>Echinodermata</taxon>
        <taxon>Eleutherozoa</taxon>
        <taxon>Asterozoa</taxon>
        <taxon>Asteroidea</taxon>
        <taxon>Valvatacea</taxon>
        <taxon>Valvatida</taxon>
        <taxon>Asterinidae</taxon>
        <taxon>Patiria</taxon>
    </lineage>
</organism>